<evidence type="ECO:0000259" key="7">
    <source>
        <dbReference type="Pfam" id="PF00590"/>
    </source>
</evidence>
<dbReference type="EMBL" id="CP002833">
    <property type="protein sequence ID" value="AFI68077.1"/>
    <property type="molecule type" value="Genomic_DNA"/>
</dbReference>
<dbReference type="PANTHER" id="PTHR46111">
    <property type="entry name" value="RIBOSOMAL RNA SMALL SUBUNIT METHYLTRANSFERASE I"/>
    <property type="match status" value="1"/>
</dbReference>
<dbReference type="InterPro" id="IPR014777">
    <property type="entry name" value="4pyrrole_Mease_sub1"/>
</dbReference>
<gene>
    <name evidence="6" type="primary">rsmI</name>
    <name evidence="9" type="ordered locus">BP1026B_I3508</name>
</gene>
<comment type="function">
    <text evidence="6">Catalyzes the 2'-O-methylation of the ribose of cytidine 1402 (C1402) in 16S rRNA.</text>
</comment>
<proteinExistence type="inferred from homology"/>
<dbReference type="Pfam" id="PF23016">
    <property type="entry name" value="RsmI_C"/>
    <property type="match status" value="1"/>
</dbReference>
<keyword evidence="1 6" id="KW-0963">Cytoplasm</keyword>
<comment type="similarity">
    <text evidence="6">Belongs to the methyltransferase superfamily. RsmI family.</text>
</comment>
<keyword evidence="4 6" id="KW-0808">Transferase</keyword>
<dbReference type="Gene3D" id="3.40.1010.10">
    <property type="entry name" value="Cobalt-precorrin-4 Transmethylase, Domain 1"/>
    <property type="match status" value="1"/>
</dbReference>
<evidence type="ECO:0000259" key="8">
    <source>
        <dbReference type="Pfam" id="PF23016"/>
    </source>
</evidence>
<accession>A0A0H3HQ96</accession>
<evidence type="ECO:0000256" key="1">
    <source>
        <dbReference type="ARBA" id="ARBA00022490"/>
    </source>
</evidence>
<dbReference type="PATRIC" id="fig|884204.3.peg.3857"/>
<dbReference type="GO" id="GO:0070677">
    <property type="term" value="F:rRNA (cytosine-2'-O-)-methyltransferase activity"/>
    <property type="evidence" value="ECO:0007669"/>
    <property type="project" value="UniProtKB-UniRule"/>
</dbReference>
<evidence type="ECO:0000313" key="9">
    <source>
        <dbReference type="EMBL" id="AFI68077.1"/>
    </source>
</evidence>
<sequence length="339" mass="35761">MDPASLGKLSRGAASGSPVPGLASRAWHNAELLPFAPRAGAFRVMTSLLDLAQAQHYPAGALYIVATPIGNAADITLRALHVLTLADRIAAEDTRNTGQLLVRYGISKPLVAVHEHNERAAAAKLIDHLRAGERIAYVSDAGTPGISDPGAKLVDAVRAAGFGVIPLPGANAAAAAVSVAGDWAGAFTFAGFLPPKPKQRDAALQPLKTHPYALVFYEAPHRIVETVEALAAALGGERRLLIARELTKLHEELFEGTLADGPTWLRADANRQRGEFVLVVEGAPQGAQDEDERAHDALLEQLLDEVPVKSAAKLAAALTGAPRNALYARALALKKKEEE</sequence>
<dbReference type="InterPro" id="IPR008189">
    <property type="entry name" value="rRNA_ssu_MeTfrase_I"/>
</dbReference>
<dbReference type="KEGG" id="bpz:BP1026B_I3508"/>
<evidence type="ECO:0000256" key="2">
    <source>
        <dbReference type="ARBA" id="ARBA00022552"/>
    </source>
</evidence>
<dbReference type="NCBIfam" id="TIGR00096">
    <property type="entry name" value="16S rRNA (cytidine(1402)-2'-O)-methyltransferase"/>
    <property type="match status" value="1"/>
</dbReference>
<dbReference type="AlphaFoldDB" id="A0A0H3HQ96"/>
<dbReference type="PROSITE" id="PS01296">
    <property type="entry name" value="RSMI"/>
    <property type="match status" value="1"/>
</dbReference>
<dbReference type="InterPro" id="IPR014776">
    <property type="entry name" value="4pyrrole_Mease_sub2"/>
</dbReference>
<protein>
    <recommendedName>
        <fullName evidence="6">Ribosomal RNA small subunit methyltransferase I</fullName>
        <ecNumber evidence="6">2.1.1.198</ecNumber>
    </recommendedName>
    <alternativeName>
        <fullName evidence="6">16S rRNA 2'-O-ribose C1402 methyltransferase</fullName>
    </alternativeName>
    <alternativeName>
        <fullName evidence="6">rRNA (cytidine-2'-O-)-methyltransferase RsmI</fullName>
    </alternativeName>
</protein>
<dbReference type="InterPro" id="IPR035996">
    <property type="entry name" value="4pyrrol_Methylase_sf"/>
</dbReference>
<evidence type="ECO:0000256" key="3">
    <source>
        <dbReference type="ARBA" id="ARBA00022603"/>
    </source>
</evidence>
<dbReference type="InterPro" id="IPR018063">
    <property type="entry name" value="SAM_MeTrfase_RsmI_CS"/>
</dbReference>
<dbReference type="GO" id="GO:0005737">
    <property type="term" value="C:cytoplasm"/>
    <property type="evidence" value="ECO:0007669"/>
    <property type="project" value="UniProtKB-SubCell"/>
</dbReference>
<evidence type="ECO:0000256" key="5">
    <source>
        <dbReference type="ARBA" id="ARBA00022691"/>
    </source>
</evidence>
<dbReference type="Proteomes" id="UP000010087">
    <property type="component" value="Chromosome 1"/>
</dbReference>
<evidence type="ECO:0000256" key="4">
    <source>
        <dbReference type="ARBA" id="ARBA00022679"/>
    </source>
</evidence>
<dbReference type="HAMAP" id="MF_01877">
    <property type="entry name" value="16SrRNA_methyltr_I"/>
    <property type="match status" value="1"/>
</dbReference>
<dbReference type="InterPro" id="IPR000878">
    <property type="entry name" value="4pyrrol_Mease"/>
</dbReference>
<dbReference type="SUPFAM" id="SSF53790">
    <property type="entry name" value="Tetrapyrrole methylase"/>
    <property type="match status" value="1"/>
</dbReference>
<dbReference type="FunFam" id="3.40.1010.10:FF:000007">
    <property type="entry name" value="Ribosomal RNA small subunit methyltransferase I"/>
    <property type="match status" value="1"/>
</dbReference>
<dbReference type="CDD" id="cd11648">
    <property type="entry name" value="RsmI"/>
    <property type="match status" value="1"/>
</dbReference>
<comment type="subcellular location">
    <subcellularLocation>
        <location evidence="6">Cytoplasm</location>
    </subcellularLocation>
</comment>
<keyword evidence="5 6" id="KW-0949">S-adenosyl-L-methionine</keyword>
<name>A0A0H3HQ96_BURP2</name>
<comment type="catalytic activity">
    <reaction evidence="6">
        <text>cytidine(1402) in 16S rRNA + S-adenosyl-L-methionine = 2'-O-methylcytidine(1402) in 16S rRNA + S-adenosyl-L-homocysteine + H(+)</text>
        <dbReference type="Rhea" id="RHEA:42924"/>
        <dbReference type="Rhea" id="RHEA-COMP:10285"/>
        <dbReference type="Rhea" id="RHEA-COMP:10286"/>
        <dbReference type="ChEBI" id="CHEBI:15378"/>
        <dbReference type="ChEBI" id="CHEBI:57856"/>
        <dbReference type="ChEBI" id="CHEBI:59789"/>
        <dbReference type="ChEBI" id="CHEBI:74495"/>
        <dbReference type="ChEBI" id="CHEBI:82748"/>
        <dbReference type="EC" id="2.1.1.198"/>
    </reaction>
</comment>
<reference evidence="9 10" key="1">
    <citation type="journal article" date="2012" name="PLoS ONE">
        <title>Evolution of Burkholderia pseudomallei in recurrent melioidosis.</title>
        <authorList>
            <person name="Hayden H.S."/>
            <person name="Lim R."/>
            <person name="Brittnacher M.J."/>
            <person name="Sims E.H."/>
            <person name="Ramage E.R."/>
            <person name="Fong C."/>
            <person name="Wu Z."/>
            <person name="Crist E."/>
            <person name="Chang J."/>
            <person name="Zhou Y."/>
            <person name="Radey M."/>
            <person name="Rohmer L."/>
            <person name="Haugen E."/>
            <person name="Gillett W."/>
            <person name="Wuthiekanun V."/>
            <person name="Peacock S.J."/>
            <person name="Kaul R."/>
            <person name="Miller S.I."/>
            <person name="Manoil C."/>
            <person name="Jacobs M.A."/>
        </authorList>
    </citation>
    <scope>NUCLEOTIDE SEQUENCE [LARGE SCALE GENOMIC DNA]</scope>
    <source>
        <strain evidence="9 10">1026b</strain>
    </source>
</reference>
<dbReference type="EC" id="2.1.1.198" evidence="6"/>
<dbReference type="Gene3D" id="3.30.950.10">
    <property type="entry name" value="Methyltransferase, Cobalt-precorrin-4 Transmethylase, Domain 2"/>
    <property type="match status" value="1"/>
</dbReference>
<dbReference type="PANTHER" id="PTHR46111:SF1">
    <property type="entry name" value="RIBOSOMAL RNA SMALL SUBUNIT METHYLTRANSFERASE I"/>
    <property type="match status" value="1"/>
</dbReference>
<dbReference type="Pfam" id="PF00590">
    <property type="entry name" value="TP_methylase"/>
    <property type="match status" value="1"/>
</dbReference>
<feature type="domain" description="Tetrapyrrole methylase" evidence="7">
    <location>
        <begin position="62"/>
        <end position="260"/>
    </location>
</feature>
<keyword evidence="2 6" id="KW-0698">rRNA processing</keyword>
<dbReference type="InterPro" id="IPR053910">
    <property type="entry name" value="RsmI_HTH"/>
</dbReference>
<evidence type="ECO:0000256" key="6">
    <source>
        <dbReference type="HAMAP-Rule" id="MF_01877"/>
    </source>
</evidence>
<evidence type="ECO:0000313" key="10">
    <source>
        <dbReference type="Proteomes" id="UP000010087"/>
    </source>
</evidence>
<keyword evidence="3 6" id="KW-0489">Methyltransferase</keyword>
<organism evidence="9 10">
    <name type="scientific">Burkholderia pseudomallei (strain 1026b)</name>
    <dbReference type="NCBI Taxonomy" id="884204"/>
    <lineage>
        <taxon>Bacteria</taxon>
        <taxon>Pseudomonadati</taxon>
        <taxon>Pseudomonadota</taxon>
        <taxon>Betaproteobacteria</taxon>
        <taxon>Burkholderiales</taxon>
        <taxon>Burkholderiaceae</taxon>
        <taxon>Burkholderia</taxon>
        <taxon>pseudomallei group</taxon>
    </lineage>
</organism>
<dbReference type="PIRSF" id="PIRSF005917">
    <property type="entry name" value="MTase_YraL"/>
    <property type="match status" value="1"/>
</dbReference>
<feature type="domain" description="RsmI HTH" evidence="8">
    <location>
        <begin position="289"/>
        <end position="334"/>
    </location>
</feature>